<gene>
    <name evidence="2" type="primary">rfbF</name>
    <name evidence="2" type="ORF">FP507_02395</name>
</gene>
<dbReference type="InterPro" id="IPR046981">
    <property type="entry name" value="G1P_cyt_trans"/>
</dbReference>
<dbReference type="PANTHER" id="PTHR47183">
    <property type="entry name" value="GLUCOSE-1-PHOSPHATE CYTIDYLYLTRANSFERASE-RELATED"/>
    <property type="match status" value="1"/>
</dbReference>
<dbReference type="CDD" id="cd02524">
    <property type="entry name" value="G1P_cytidylyltransferase"/>
    <property type="match status" value="1"/>
</dbReference>
<feature type="domain" description="Nucleotidyl transferase" evidence="1">
    <location>
        <begin position="2"/>
        <end position="217"/>
    </location>
</feature>
<protein>
    <submittedName>
        <fullName evidence="2">Glucose-1-phosphate cytidylyltransferase</fullName>
        <ecNumber evidence="2">2.7.7.33</ecNumber>
    </submittedName>
</protein>
<dbReference type="RefSeq" id="WP_151419143.1">
    <property type="nucleotide sequence ID" value="NZ_VMRG01000001.1"/>
</dbReference>
<dbReference type="SUPFAM" id="SSF53448">
    <property type="entry name" value="Nucleotide-diphospho-sugar transferases"/>
    <property type="match status" value="1"/>
</dbReference>
<dbReference type="AlphaFoldDB" id="A0A5M8ICT1"/>
<accession>A0A5M8ICT1</accession>
<name>A0A5M8ICT1_CHLPH</name>
<keyword evidence="2" id="KW-0548">Nucleotidyltransferase</keyword>
<dbReference type="InterPro" id="IPR005835">
    <property type="entry name" value="NTP_transferase_dom"/>
</dbReference>
<dbReference type="EMBL" id="VMRG01000001">
    <property type="protein sequence ID" value="KAA6232074.1"/>
    <property type="molecule type" value="Genomic_DNA"/>
</dbReference>
<dbReference type="InterPro" id="IPR013446">
    <property type="entry name" value="G1P_cyt_trans-like"/>
</dbReference>
<proteinExistence type="predicted"/>
<dbReference type="EC" id="2.7.7.33" evidence="2"/>
<sequence length="259" mass="29390">MKVVILAGGIGSRLAELTREIPKPMVEIGGYPILWHIMNIYAAQGYKDFIIALGYKGRIIKDFFLDYYAHHADLTINLKDGSINLLSNNGLDWRVTLVDTGRDTMTGGRIKRLKPHLTDTFMLTYGDGVSNVNIIELLDFHRKHGKMVTMTTIHPTSKYGKLEIDKDNQVHNFVEKPEFGGDWINGGFMVVEPELLKFIDGDNSVLEREPLEQAATTGNLMAYKHTGFWQCMDTLRDRNDLEYLCQSGNPPWREIVGVK</sequence>
<keyword evidence="2" id="KW-0808">Transferase</keyword>
<organism evidence="2 3">
    <name type="scientific">Chlorobium phaeovibrioides</name>
    <dbReference type="NCBI Taxonomy" id="1094"/>
    <lineage>
        <taxon>Bacteria</taxon>
        <taxon>Pseudomonadati</taxon>
        <taxon>Chlorobiota</taxon>
        <taxon>Chlorobiia</taxon>
        <taxon>Chlorobiales</taxon>
        <taxon>Chlorobiaceae</taxon>
        <taxon>Chlorobium/Pelodictyon group</taxon>
        <taxon>Chlorobium</taxon>
    </lineage>
</organism>
<dbReference type="GO" id="GO:0047343">
    <property type="term" value="F:glucose-1-phosphate cytidylyltransferase activity"/>
    <property type="evidence" value="ECO:0007669"/>
    <property type="project" value="UniProtKB-EC"/>
</dbReference>
<reference evidence="2 3" key="1">
    <citation type="submission" date="2019-07" db="EMBL/GenBank/DDBJ databases">
        <title>Draft genome Sequence of Chlorobium phaeovibrioides sp. strain PhvTcv-s14, from the Phylum Chlorobi.</title>
        <authorList>
            <person name="Babenko V."/>
            <person name="Boldyreva D."/>
            <person name="Kanygina A."/>
            <person name="Selezneva O."/>
            <person name="Akopiyan T."/>
            <person name="Lunina O."/>
        </authorList>
    </citation>
    <scope>NUCLEOTIDE SEQUENCE [LARGE SCALE GENOMIC DNA]</scope>
    <source>
        <strain evidence="2 3">GrTcv12</strain>
    </source>
</reference>
<dbReference type="InterPro" id="IPR029044">
    <property type="entry name" value="Nucleotide-diphossugar_trans"/>
</dbReference>
<dbReference type="NCBIfam" id="TIGR02623">
    <property type="entry name" value="G1P_cyt_trans"/>
    <property type="match status" value="1"/>
</dbReference>
<dbReference type="Proteomes" id="UP000327458">
    <property type="component" value="Unassembled WGS sequence"/>
</dbReference>
<dbReference type="GO" id="GO:0009243">
    <property type="term" value="P:O antigen biosynthetic process"/>
    <property type="evidence" value="ECO:0007669"/>
    <property type="project" value="InterPro"/>
</dbReference>
<evidence type="ECO:0000313" key="2">
    <source>
        <dbReference type="EMBL" id="KAA6232074.1"/>
    </source>
</evidence>
<evidence type="ECO:0000313" key="3">
    <source>
        <dbReference type="Proteomes" id="UP000327458"/>
    </source>
</evidence>
<dbReference type="PANTHER" id="PTHR47183:SF1">
    <property type="entry name" value="GLUCOSE-1-PHOSPHATE CYTIDYLYLTRANSFERASE"/>
    <property type="match status" value="1"/>
</dbReference>
<dbReference type="Pfam" id="PF00483">
    <property type="entry name" value="NTP_transferase"/>
    <property type="match status" value="1"/>
</dbReference>
<evidence type="ECO:0000259" key="1">
    <source>
        <dbReference type="Pfam" id="PF00483"/>
    </source>
</evidence>
<comment type="caution">
    <text evidence="2">The sequence shown here is derived from an EMBL/GenBank/DDBJ whole genome shotgun (WGS) entry which is preliminary data.</text>
</comment>
<dbReference type="Gene3D" id="3.90.550.10">
    <property type="entry name" value="Spore Coat Polysaccharide Biosynthesis Protein SpsA, Chain A"/>
    <property type="match status" value="1"/>
</dbReference>